<gene>
    <name evidence="2" type="ORF">G2W53_040947</name>
</gene>
<reference evidence="2" key="1">
    <citation type="submission" date="2020-09" db="EMBL/GenBank/DDBJ databases">
        <title>Genome-Enabled Discovery of Anthraquinone Biosynthesis in Senna tora.</title>
        <authorList>
            <person name="Kang S.-H."/>
            <person name="Pandey R.P."/>
            <person name="Lee C.-M."/>
            <person name="Sim J.-S."/>
            <person name="Jeong J.-T."/>
            <person name="Choi B.-S."/>
            <person name="Jung M."/>
            <person name="Ginzburg D."/>
            <person name="Zhao K."/>
            <person name="Won S.Y."/>
            <person name="Oh T.-J."/>
            <person name="Yu Y."/>
            <person name="Kim N.-H."/>
            <person name="Lee O.R."/>
            <person name="Lee T.-H."/>
            <person name="Bashyal P."/>
            <person name="Kim T.-S."/>
            <person name="Lee W.-H."/>
            <person name="Kawkins C."/>
            <person name="Kim C.-K."/>
            <person name="Kim J.S."/>
            <person name="Ahn B.O."/>
            <person name="Rhee S.Y."/>
            <person name="Sohng J.K."/>
        </authorList>
    </citation>
    <scope>NUCLEOTIDE SEQUENCE</scope>
    <source>
        <tissue evidence="2">Leaf</tissue>
    </source>
</reference>
<sequence length="28" mass="3141">MGKSARNDGKQKYDSGNKKYEEQGFAGF</sequence>
<dbReference type="AlphaFoldDB" id="A0A834SEY2"/>
<organism evidence="2 3">
    <name type="scientific">Senna tora</name>
    <dbReference type="NCBI Taxonomy" id="362788"/>
    <lineage>
        <taxon>Eukaryota</taxon>
        <taxon>Viridiplantae</taxon>
        <taxon>Streptophyta</taxon>
        <taxon>Embryophyta</taxon>
        <taxon>Tracheophyta</taxon>
        <taxon>Spermatophyta</taxon>
        <taxon>Magnoliopsida</taxon>
        <taxon>eudicotyledons</taxon>
        <taxon>Gunneridae</taxon>
        <taxon>Pentapetalae</taxon>
        <taxon>rosids</taxon>
        <taxon>fabids</taxon>
        <taxon>Fabales</taxon>
        <taxon>Fabaceae</taxon>
        <taxon>Caesalpinioideae</taxon>
        <taxon>Cassia clade</taxon>
        <taxon>Senna</taxon>
    </lineage>
</organism>
<evidence type="ECO:0000313" key="2">
    <source>
        <dbReference type="EMBL" id="KAF7801836.1"/>
    </source>
</evidence>
<proteinExistence type="predicted"/>
<comment type="caution">
    <text evidence="2">The sequence shown here is derived from an EMBL/GenBank/DDBJ whole genome shotgun (WGS) entry which is preliminary data.</text>
</comment>
<name>A0A834SEY2_9FABA</name>
<keyword evidence="3" id="KW-1185">Reference proteome</keyword>
<feature type="region of interest" description="Disordered" evidence="1">
    <location>
        <begin position="1"/>
        <end position="28"/>
    </location>
</feature>
<accession>A0A834SEY2</accession>
<dbReference type="Proteomes" id="UP000634136">
    <property type="component" value="Unassembled WGS sequence"/>
</dbReference>
<protein>
    <submittedName>
        <fullName evidence="2">Uncharacterized protein</fullName>
    </submittedName>
</protein>
<dbReference type="EMBL" id="JAAIUW010000013">
    <property type="protein sequence ID" value="KAF7801836.1"/>
    <property type="molecule type" value="Genomic_DNA"/>
</dbReference>
<evidence type="ECO:0000313" key="3">
    <source>
        <dbReference type="Proteomes" id="UP000634136"/>
    </source>
</evidence>
<feature type="compositionally biased region" description="Basic and acidic residues" evidence="1">
    <location>
        <begin position="1"/>
        <end position="22"/>
    </location>
</feature>
<evidence type="ECO:0000256" key="1">
    <source>
        <dbReference type="SAM" id="MobiDB-lite"/>
    </source>
</evidence>